<dbReference type="GeneID" id="19171583"/>
<evidence type="ECO:0000256" key="4">
    <source>
        <dbReference type="ARBA" id="ARBA00022806"/>
    </source>
</evidence>
<dbReference type="Gene3D" id="3.40.50.300">
    <property type="entry name" value="P-loop containing nucleotide triphosphate hydrolases"/>
    <property type="match status" value="2"/>
</dbReference>
<feature type="region of interest" description="Disordered" evidence="9">
    <location>
        <begin position="1"/>
        <end position="64"/>
    </location>
</feature>
<dbReference type="eggNOG" id="KOG0335">
    <property type="taxonomic scope" value="Eukaryota"/>
</dbReference>
<evidence type="ECO:0000256" key="1">
    <source>
        <dbReference type="ARBA" id="ARBA00012552"/>
    </source>
</evidence>
<dbReference type="EC" id="3.6.4.13" evidence="1"/>
<evidence type="ECO:0000256" key="3">
    <source>
        <dbReference type="ARBA" id="ARBA00022801"/>
    </source>
</evidence>
<feature type="domain" description="Helicase ATP-binding" evidence="10">
    <location>
        <begin position="161"/>
        <end position="358"/>
    </location>
</feature>
<dbReference type="STRING" id="1182542.W9XV10"/>
<dbReference type="HOGENOM" id="CLU_003041_1_5_1"/>
<feature type="compositionally biased region" description="Basic and acidic residues" evidence="9">
    <location>
        <begin position="18"/>
        <end position="30"/>
    </location>
</feature>
<evidence type="ECO:0000256" key="7">
    <source>
        <dbReference type="PROSITE-ProRule" id="PRU00552"/>
    </source>
</evidence>
<dbReference type="InterPro" id="IPR001650">
    <property type="entry name" value="Helicase_C-like"/>
</dbReference>
<dbReference type="OrthoDB" id="196131at2759"/>
<dbReference type="PROSITE" id="PS00039">
    <property type="entry name" value="DEAD_ATP_HELICASE"/>
    <property type="match status" value="1"/>
</dbReference>
<feature type="compositionally biased region" description="Low complexity" evidence="9">
    <location>
        <begin position="566"/>
        <end position="575"/>
    </location>
</feature>
<dbReference type="Pfam" id="PF00271">
    <property type="entry name" value="Helicase_C"/>
    <property type="match status" value="1"/>
</dbReference>
<dbReference type="Proteomes" id="UP000019478">
    <property type="component" value="Unassembled WGS sequence"/>
</dbReference>
<gene>
    <name evidence="13" type="ORF">A1O3_07485</name>
</gene>
<accession>W9XV10</accession>
<dbReference type="SUPFAM" id="SSF52540">
    <property type="entry name" value="P-loop containing nucleoside triphosphate hydrolases"/>
    <property type="match status" value="1"/>
</dbReference>
<evidence type="ECO:0000256" key="8">
    <source>
        <dbReference type="RuleBase" id="RU000492"/>
    </source>
</evidence>
<feature type="compositionally biased region" description="Low complexity" evidence="9">
    <location>
        <begin position="42"/>
        <end position="51"/>
    </location>
</feature>
<dbReference type="EMBL" id="AMGY01000006">
    <property type="protein sequence ID" value="EXJ81195.1"/>
    <property type="molecule type" value="Genomic_DNA"/>
</dbReference>
<organism evidence="13 14">
    <name type="scientific">Capronia epimyces CBS 606.96</name>
    <dbReference type="NCBI Taxonomy" id="1182542"/>
    <lineage>
        <taxon>Eukaryota</taxon>
        <taxon>Fungi</taxon>
        <taxon>Dikarya</taxon>
        <taxon>Ascomycota</taxon>
        <taxon>Pezizomycotina</taxon>
        <taxon>Eurotiomycetes</taxon>
        <taxon>Chaetothyriomycetidae</taxon>
        <taxon>Chaetothyriales</taxon>
        <taxon>Herpotrichiellaceae</taxon>
        <taxon>Capronia</taxon>
    </lineage>
</organism>
<dbReference type="PANTHER" id="PTHR47958">
    <property type="entry name" value="ATP-DEPENDENT RNA HELICASE DBP3"/>
    <property type="match status" value="1"/>
</dbReference>
<dbReference type="PROSITE" id="PS51194">
    <property type="entry name" value="HELICASE_CTER"/>
    <property type="match status" value="1"/>
</dbReference>
<sequence length="606" mass="66397">MANALNEATNTPPAQAVERSKEERLEDARKAGWCAPQPFNYDAAAPATGANGATGGEGENDENAYKSTSWAHDAQKYEWQEDFGDVGPRHEDLEKELFRGEYINRAGDKFKNLTTVKIIVESETRVEPIKSFKNTGLHPVIEENIDLCGYEHPTPIQAYTIPAVLKGHDMIGVAQTGSGKTAAFLVPCISKLMGKVKKLAAPRPNIAVGFDPSREGVRAEPLILIVAPTRELCCQIFDEARRLCYRSMLRPCVAYGGAPARDQVSQLARGCDLLVATPGRLLDFMSRPNVLSLARVRYTIIDEADEMLHDDWEQEMLKIMSGGDANTDGDHRYLLFSATFPKRLQKLAAKFLAKDHVHVSIGRTGSVHINVKQNIMWTDQDKKMRALYDLLISMPPSRTLIFVRSKKTADFVDDYLFNMGLPTTSIHSDRTQFEREDALRAFKSGKSPILVATGVSGRGLDIRNVMHVINFDLPSAEHDGRNEYVHRIGRTARIGNEGLATSFYNEKDEGLGPFLTKILIECGQEVPDFLQQFKPEGGVLNFEEEEEPDMDAADAGNGAEGGAWGAGDDNAEAAWGSGGETNVAAAPPAEEGWGASNDSVPAASNA</sequence>
<dbReference type="InterPro" id="IPR011545">
    <property type="entry name" value="DEAD/DEAH_box_helicase_dom"/>
</dbReference>
<protein>
    <recommendedName>
        <fullName evidence="1">RNA helicase</fullName>
        <ecNumber evidence="1">3.6.4.13</ecNumber>
    </recommendedName>
</protein>
<dbReference type="RefSeq" id="XP_007735783.1">
    <property type="nucleotide sequence ID" value="XM_007737593.1"/>
</dbReference>
<keyword evidence="14" id="KW-1185">Reference proteome</keyword>
<name>W9XV10_9EURO</name>
<proteinExistence type="inferred from homology"/>
<dbReference type="PROSITE" id="PS51195">
    <property type="entry name" value="Q_MOTIF"/>
    <property type="match status" value="1"/>
</dbReference>
<evidence type="ECO:0000259" key="12">
    <source>
        <dbReference type="PROSITE" id="PS51195"/>
    </source>
</evidence>
<evidence type="ECO:0000313" key="13">
    <source>
        <dbReference type="EMBL" id="EXJ81195.1"/>
    </source>
</evidence>
<dbReference type="AlphaFoldDB" id="W9XV10"/>
<feature type="compositionally biased region" description="Polar residues" evidence="9">
    <location>
        <begin position="1"/>
        <end position="13"/>
    </location>
</feature>
<evidence type="ECO:0000259" key="10">
    <source>
        <dbReference type="PROSITE" id="PS51192"/>
    </source>
</evidence>
<comment type="catalytic activity">
    <reaction evidence="6">
        <text>ATP + H2O = ADP + phosphate + H(+)</text>
        <dbReference type="Rhea" id="RHEA:13065"/>
        <dbReference type="ChEBI" id="CHEBI:15377"/>
        <dbReference type="ChEBI" id="CHEBI:15378"/>
        <dbReference type="ChEBI" id="CHEBI:30616"/>
        <dbReference type="ChEBI" id="CHEBI:43474"/>
        <dbReference type="ChEBI" id="CHEBI:456216"/>
        <dbReference type="EC" id="3.6.4.13"/>
    </reaction>
</comment>
<feature type="region of interest" description="Disordered" evidence="9">
    <location>
        <begin position="545"/>
        <end position="606"/>
    </location>
</feature>
<dbReference type="InterPro" id="IPR014014">
    <property type="entry name" value="RNA_helicase_DEAD_Q_motif"/>
</dbReference>
<comment type="caution">
    <text evidence="13">The sequence shown here is derived from an EMBL/GenBank/DDBJ whole genome shotgun (WGS) entry which is preliminary data.</text>
</comment>
<evidence type="ECO:0000256" key="6">
    <source>
        <dbReference type="ARBA" id="ARBA00047984"/>
    </source>
</evidence>
<evidence type="ECO:0000256" key="5">
    <source>
        <dbReference type="ARBA" id="ARBA00022840"/>
    </source>
</evidence>
<dbReference type="SMART" id="SM00490">
    <property type="entry name" value="HELICc"/>
    <property type="match status" value="1"/>
</dbReference>
<dbReference type="InterPro" id="IPR014001">
    <property type="entry name" value="Helicase_ATP-bd"/>
</dbReference>
<keyword evidence="3 8" id="KW-0378">Hydrolase</keyword>
<feature type="compositionally biased region" description="Low complexity" evidence="9">
    <location>
        <begin position="584"/>
        <end position="595"/>
    </location>
</feature>
<evidence type="ECO:0000256" key="9">
    <source>
        <dbReference type="SAM" id="MobiDB-lite"/>
    </source>
</evidence>
<dbReference type="GO" id="GO:0003676">
    <property type="term" value="F:nucleic acid binding"/>
    <property type="evidence" value="ECO:0007669"/>
    <property type="project" value="InterPro"/>
</dbReference>
<dbReference type="InterPro" id="IPR000629">
    <property type="entry name" value="RNA-helicase_DEAD-box_CS"/>
</dbReference>
<evidence type="ECO:0000256" key="2">
    <source>
        <dbReference type="ARBA" id="ARBA00022741"/>
    </source>
</evidence>
<reference evidence="13 14" key="1">
    <citation type="submission" date="2013-03" db="EMBL/GenBank/DDBJ databases">
        <title>The Genome Sequence of Capronia epimyces CBS 606.96.</title>
        <authorList>
            <consortium name="The Broad Institute Genomics Platform"/>
            <person name="Cuomo C."/>
            <person name="de Hoog S."/>
            <person name="Gorbushina A."/>
            <person name="Walker B."/>
            <person name="Young S.K."/>
            <person name="Zeng Q."/>
            <person name="Gargeya S."/>
            <person name="Fitzgerald M."/>
            <person name="Haas B."/>
            <person name="Abouelleil A."/>
            <person name="Allen A.W."/>
            <person name="Alvarado L."/>
            <person name="Arachchi H.M."/>
            <person name="Berlin A.M."/>
            <person name="Chapman S.B."/>
            <person name="Gainer-Dewar J."/>
            <person name="Goldberg J."/>
            <person name="Griggs A."/>
            <person name="Gujja S."/>
            <person name="Hansen M."/>
            <person name="Howarth C."/>
            <person name="Imamovic A."/>
            <person name="Ireland A."/>
            <person name="Larimer J."/>
            <person name="McCowan C."/>
            <person name="Murphy C."/>
            <person name="Pearson M."/>
            <person name="Poon T.W."/>
            <person name="Priest M."/>
            <person name="Roberts A."/>
            <person name="Saif S."/>
            <person name="Shea T."/>
            <person name="Sisk P."/>
            <person name="Sykes S."/>
            <person name="Wortman J."/>
            <person name="Nusbaum C."/>
            <person name="Birren B."/>
        </authorList>
    </citation>
    <scope>NUCLEOTIDE SEQUENCE [LARGE SCALE GENOMIC DNA]</scope>
    <source>
        <strain evidence="13 14">CBS 606.96</strain>
    </source>
</reference>
<feature type="short sequence motif" description="Q motif" evidence="7">
    <location>
        <begin position="130"/>
        <end position="158"/>
    </location>
</feature>
<keyword evidence="2 8" id="KW-0547">Nucleotide-binding</keyword>
<keyword evidence="4 8" id="KW-0347">Helicase</keyword>
<evidence type="ECO:0000259" key="11">
    <source>
        <dbReference type="PROSITE" id="PS51194"/>
    </source>
</evidence>
<comment type="similarity">
    <text evidence="8">Belongs to the DEAD box helicase family.</text>
</comment>
<dbReference type="GO" id="GO:0016787">
    <property type="term" value="F:hydrolase activity"/>
    <property type="evidence" value="ECO:0007669"/>
    <property type="project" value="UniProtKB-KW"/>
</dbReference>
<dbReference type="SMART" id="SM00487">
    <property type="entry name" value="DEXDc"/>
    <property type="match status" value="1"/>
</dbReference>
<feature type="domain" description="Helicase C-terminal" evidence="11">
    <location>
        <begin position="386"/>
        <end position="534"/>
    </location>
</feature>
<dbReference type="GO" id="GO:0003724">
    <property type="term" value="F:RNA helicase activity"/>
    <property type="evidence" value="ECO:0007669"/>
    <property type="project" value="UniProtKB-EC"/>
</dbReference>
<dbReference type="CDD" id="cd18787">
    <property type="entry name" value="SF2_C_DEAD"/>
    <property type="match status" value="1"/>
</dbReference>
<feature type="domain" description="DEAD-box RNA helicase Q" evidence="12">
    <location>
        <begin position="130"/>
        <end position="158"/>
    </location>
</feature>
<evidence type="ECO:0000313" key="14">
    <source>
        <dbReference type="Proteomes" id="UP000019478"/>
    </source>
</evidence>
<dbReference type="Pfam" id="PF00270">
    <property type="entry name" value="DEAD"/>
    <property type="match status" value="1"/>
</dbReference>
<feature type="compositionally biased region" description="Polar residues" evidence="9">
    <location>
        <begin position="596"/>
        <end position="606"/>
    </location>
</feature>
<keyword evidence="5 8" id="KW-0067">ATP-binding</keyword>
<dbReference type="GO" id="GO:0005524">
    <property type="term" value="F:ATP binding"/>
    <property type="evidence" value="ECO:0007669"/>
    <property type="project" value="UniProtKB-KW"/>
</dbReference>
<dbReference type="InterPro" id="IPR027417">
    <property type="entry name" value="P-loop_NTPase"/>
</dbReference>
<dbReference type="PROSITE" id="PS51192">
    <property type="entry name" value="HELICASE_ATP_BIND_1"/>
    <property type="match status" value="1"/>
</dbReference>